<reference evidence="1 2" key="1">
    <citation type="submission" date="2019-12" db="EMBL/GenBank/DDBJ databases">
        <authorList>
            <person name="Lee S.D."/>
        </authorList>
    </citation>
    <scope>NUCLEOTIDE SEQUENCE [LARGE SCALE GENOMIC DNA]</scope>
    <source>
        <strain evidence="1 2">GH3-10</strain>
    </source>
</reference>
<dbReference type="RefSeq" id="WP_160486092.1">
    <property type="nucleotide sequence ID" value="NZ_WUBR01000002.1"/>
</dbReference>
<reference evidence="1 2" key="2">
    <citation type="submission" date="2020-02" db="EMBL/GenBank/DDBJ databases">
        <title>Erythrobacter dongmakensis sp. nov., isolated from a tidal mudflat.</title>
        <authorList>
            <person name="Kim I.S."/>
        </authorList>
    </citation>
    <scope>NUCLEOTIDE SEQUENCE [LARGE SCALE GENOMIC DNA]</scope>
    <source>
        <strain evidence="1 2">GH3-10</strain>
    </source>
</reference>
<dbReference type="Proteomes" id="UP000461409">
    <property type="component" value="Unassembled WGS sequence"/>
</dbReference>
<keyword evidence="2" id="KW-1185">Reference proteome</keyword>
<sequence>MLALSGSDSEVASGECLLGLKPALLSGGFTGSVDCQHDQLSIKQIGQIRTQSRAFTIYSYQFHLAPPCPECAVHGGHRIIFIEDGRYIRQYRSDNANVAIRHGNLFLEVRDNEPVRVEFTSGGPPKELLVDGEMISFFQ</sequence>
<protein>
    <submittedName>
        <fullName evidence="1">Uncharacterized protein</fullName>
    </submittedName>
</protein>
<evidence type="ECO:0000313" key="2">
    <source>
        <dbReference type="Proteomes" id="UP000461409"/>
    </source>
</evidence>
<name>A0A844XG00_9SPHN</name>
<dbReference type="EMBL" id="WUBR01000002">
    <property type="protein sequence ID" value="MWV28498.1"/>
    <property type="molecule type" value="Genomic_DNA"/>
</dbReference>
<dbReference type="AlphaFoldDB" id="A0A844XG00"/>
<proteinExistence type="predicted"/>
<accession>A0A844XG00</accession>
<organism evidence="1 2">
    <name type="scientific">Aurantiacibacter rhizosphaerae</name>
    <dbReference type="NCBI Taxonomy" id="2691582"/>
    <lineage>
        <taxon>Bacteria</taxon>
        <taxon>Pseudomonadati</taxon>
        <taxon>Pseudomonadota</taxon>
        <taxon>Alphaproteobacteria</taxon>
        <taxon>Sphingomonadales</taxon>
        <taxon>Erythrobacteraceae</taxon>
        <taxon>Aurantiacibacter</taxon>
    </lineage>
</organism>
<gene>
    <name evidence="1" type="ORF">GRF63_11345</name>
</gene>
<evidence type="ECO:0000313" key="1">
    <source>
        <dbReference type="EMBL" id="MWV28498.1"/>
    </source>
</evidence>
<comment type="caution">
    <text evidence="1">The sequence shown here is derived from an EMBL/GenBank/DDBJ whole genome shotgun (WGS) entry which is preliminary data.</text>
</comment>